<gene>
    <name evidence="2" type="ORF">C4F50_20575</name>
</gene>
<sequence length="211" mass="25088">MEKINNSILKTLQETEKEMNEIVLENLKESENKTFLEFYSLWKNQNRSEHNDLMFEELKLNIEKYWLSEKYNNDIEKSFNMLYFEHGGLYGGDLEAYAIDLDYSDNELPDFEMLDDKLEYLDNIASMPSFISPTLYHLTENIQGREKEFDDFLDINDLYNLYEATALIEINTLFERAEKENLFEKFNLKKPFYIAVGEHDAGAPKLIYVME</sequence>
<organism evidence="2 3">
    <name type="scientific">Flavobacterium hungaricum</name>
    <dbReference type="NCBI Taxonomy" id="2082725"/>
    <lineage>
        <taxon>Bacteria</taxon>
        <taxon>Pseudomonadati</taxon>
        <taxon>Bacteroidota</taxon>
        <taxon>Flavobacteriia</taxon>
        <taxon>Flavobacteriales</taxon>
        <taxon>Flavobacteriaceae</taxon>
        <taxon>Flavobacterium</taxon>
    </lineage>
</organism>
<keyword evidence="3" id="KW-1185">Reference proteome</keyword>
<name>A0ABR9TPR8_9FLAO</name>
<protein>
    <submittedName>
        <fullName evidence="2">Uncharacterized protein</fullName>
    </submittedName>
</protein>
<dbReference type="EMBL" id="PRDM01000005">
    <property type="protein sequence ID" value="MBE8727315.1"/>
    <property type="molecule type" value="Genomic_DNA"/>
</dbReference>
<proteinExistence type="predicted"/>
<reference evidence="2 3" key="1">
    <citation type="submission" date="2018-07" db="EMBL/GenBank/DDBJ databases">
        <title>Genome assembly of strain KB82.</title>
        <authorList>
            <person name="Kukolya J."/>
            <person name="Horvath B."/>
            <person name="Nagy I."/>
            <person name="Toth A."/>
        </authorList>
    </citation>
    <scope>NUCLEOTIDE SEQUENCE [LARGE SCALE GENOMIC DNA]</scope>
    <source>
        <strain evidence="2 3">Kb82</strain>
    </source>
</reference>
<feature type="coiled-coil region" evidence="1">
    <location>
        <begin position="5"/>
        <end position="32"/>
    </location>
</feature>
<dbReference type="Proteomes" id="UP000640614">
    <property type="component" value="Unassembled WGS sequence"/>
</dbReference>
<comment type="caution">
    <text evidence="2">The sequence shown here is derived from an EMBL/GenBank/DDBJ whole genome shotgun (WGS) entry which is preliminary data.</text>
</comment>
<evidence type="ECO:0000313" key="3">
    <source>
        <dbReference type="Proteomes" id="UP000640614"/>
    </source>
</evidence>
<evidence type="ECO:0000256" key="1">
    <source>
        <dbReference type="SAM" id="Coils"/>
    </source>
</evidence>
<keyword evidence="1" id="KW-0175">Coiled coil</keyword>
<dbReference type="RefSeq" id="WP_194140480.1">
    <property type="nucleotide sequence ID" value="NZ_PRDM01000005.1"/>
</dbReference>
<evidence type="ECO:0000313" key="2">
    <source>
        <dbReference type="EMBL" id="MBE8727315.1"/>
    </source>
</evidence>
<accession>A0ABR9TPR8</accession>